<gene>
    <name evidence="4" type="ORF">SAMN05444267_103831</name>
</gene>
<keyword evidence="1 2" id="KW-0732">Signal</keyword>
<keyword evidence="5" id="KW-1185">Reference proteome</keyword>
<dbReference type="Proteomes" id="UP000184364">
    <property type="component" value="Unassembled WGS sequence"/>
</dbReference>
<evidence type="ECO:0000256" key="2">
    <source>
        <dbReference type="SAM" id="SignalP"/>
    </source>
</evidence>
<feature type="chain" id="PRO_5012929412" evidence="2">
    <location>
        <begin position="21"/>
        <end position="277"/>
    </location>
</feature>
<accession>A0A1M7GZV4</accession>
<dbReference type="Pfam" id="PF18962">
    <property type="entry name" value="Por_Secre_tail"/>
    <property type="match status" value="1"/>
</dbReference>
<sequence length="277" mass="30443">MKSTTFFTICSLLISLFTFAQTSTEVFETESSGSTSFTDNGVIFNIISHNAPASIFDIANYPNTGWNGTSNDNRYIDNTGYATDANANVSFSIKTTSNLFKVNRFWVFLANYLINQNASGTLTVTGRLNGITKFTQTKSTGFATSLGTTNGYTLIDLTNLNGQNYSNIIVDELRLTIGGDYRYLGFDAFTWVKDSGIVLGTNDAKVKDKTSIYPNPTSGEFSMTTEENTKAQVYNQEGKLVKSLDLKKGINETNIAELPSGVYIIKTPSESYKIIKK</sequence>
<proteinExistence type="predicted"/>
<evidence type="ECO:0000313" key="5">
    <source>
        <dbReference type="Proteomes" id="UP000184364"/>
    </source>
</evidence>
<protein>
    <submittedName>
        <fullName evidence="4">Por secretion system C-terminal sorting domain-containing protein</fullName>
    </submittedName>
</protein>
<dbReference type="STRING" id="1302687.SAMN05444267_103831"/>
<feature type="domain" description="Secretion system C-terminal sorting" evidence="3">
    <location>
        <begin position="212"/>
        <end position="277"/>
    </location>
</feature>
<dbReference type="RefSeq" id="WP_073296349.1">
    <property type="nucleotide sequence ID" value="NZ_FRAV01000038.1"/>
</dbReference>
<dbReference type="InterPro" id="IPR026444">
    <property type="entry name" value="Secre_tail"/>
</dbReference>
<name>A0A1M7GZV4_9FLAO</name>
<evidence type="ECO:0000313" key="4">
    <source>
        <dbReference type="EMBL" id="SHM21760.1"/>
    </source>
</evidence>
<dbReference type="AlphaFoldDB" id="A0A1M7GZV4"/>
<evidence type="ECO:0000256" key="1">
    <source>
        <dbReference type="ARBA" id="ARBA00022729"/>
    </source>
</evidence>
<organism evidence="4 5">
    <name type="scientific">Chryseobacterium polytrichastri</name>
    <dbReference type="NCBI Taxonomy" id="1302687"/>
    <lineage>
        <taxon>Bacteria</taxon>
        <taxon>Pseudomonadati</taxon>
        <taxon>Bacteroidota</taxon>
        <taxon>Flavobacteriia</taxon>
        <taxon>Flavobacteriales</taxon>
        <taxon>Weeksellaceae</taxon>
        <taxon>Chryseobacterium group</taxon>
        <taxon>Chryseobacterium</taxon>
    </lineage>
</organism>
<dbReference type="OrthoDB" id="9805017at2"/>
<dbReference type="EMBL" id="FRAV01000038">
    <property type="protein sequence ID" value="SHM21760.1"/>
    <property type="molecule type" value="Genomic_DNA"/>
</dbReference>
<feature type="signal peptide" evidence="2">
    <location>
        <begin position="1"/>
        <end position="20"/>
    </location>
</feature>
<evidence type="ECO:0000259" key="3">
    <source>
        <dbReference type="Pfam" id="PF18962"/>
    </source>
</evidence>
<dbReference type="NCBIfam" id="TIGR04183">
    <property type="entry name" value="Por_Secre_tail"/>
    <property type="match status" value="1"/>
</dbReference>
<reference evidence="5" key="1">
    <citation type="submission" date="2016-11" db="EMBL/GenBank/DDBJ databases">
        <authorList>
            <person name="Varghese N."/>
            <person name="Submissions S."/>
        </authorList>
    </citation>
    <scope>NUCLEOTIDE SEQUENCE [LARGE SCALE GENOMIC DNA]</scope>
    <source>
        <strain evidence="5">DSM 26899</strain>
    </source>
</reference>